<dbReference type="HOGENOM" id="CLU_1856691_0_0_1"/>
<keyword evidence="2" id="KW-1185">Reference proteome</keyword>
<protein>
    <submittedName>
        <fullName evidence="1">Uncharacterized protein</fullName>
    </submittedName>
</protein>
<dbReference type="Proteomes" id="UP000027361">
    <property type="component" value="Unassembled WGS sequence"/>
</dbReference>
<reference evidence="1 2" key="1">
    <citation type="submission" date="2014-05" db="EMBL/GenBank/DDBJ databases">
        <title>Draft genome sequence of a rare smut relative, Tilletiaria anomala UBC 951.</title>
        <authorList>
            <consortium name="DOE Joint Genome Institute"/>
            <person name="Toome M."/>
            <person name="Kuo A."/>
            <person name="Henrissat B."/>
            <person name="Lipzen A."/>
            <person name="Tritt A."/>
            <person name="Yoshinaga Y."/>
            <person name="Zane M."/>
            <person name="Barry K."/>
            <person name="Grigoriev I.V."/>
            <person name="Spatafora J.W."/>
            <person name="Aimea M.C."/>
        </authorList>
    </citation>
    <scope>NUCLEOTIDE SEQUENCE [LARGE SCALE GENOMIC DNA]</scope>
    <source>
        <strain evidence="1 2">UBC 951</strain>
    </source>
</reference>
<sequence>MQQAKPPTNHMSIEKKCTESLLDRKSTRRFDRYYDGIHHMQNYPAASKHQRQYHPRHRIFGPPCPSKGAALTNNVKDSAVIKLANGGAMSTVINGDYGAISVKTDMGVVIDIYLKSALEVKGMQRDHIIVSGVKLAES</sequence>
<evidence type="ECO:0000313" key="2">
    <source>
        <dbReference type="Proteomes" id="UP000027361"/>
    </source>
</evidence>
<comment type="caution">
    <text evidence="1">The sequence shown here is derived from an EMBL/GenBank/DDBJ whole genome shotgun (WGS) entry which is preliminary data.</text>
</comment>
<dbReference type="AlphaFoldDB" id="A0A066VX24"/>
<name>A0A066VX24_TILAU</name>
<dbReference type="RefSeq" id="XP_013242348.1">
    <property type="nucleotide sequence ID" value="XM_013386894.1"/>
</dbReference>
<evidence type="ECO:0000313" key="1">
    <source>
        <dbReference type="EMBL" id="KDN43329.1"/>
    </source>
</evidence>
<organism evidence="1 2">
    <name type="scientific">Tilletiaria anomala (strain ATCC 24038 / CBS 436.72 / UBC 951)</name>
    <dbReference type="NCBI Taxonomy" id="1037660"/>
    <lineage>
        <taxon>Eukaryota</taxon>
        <taxon>Fungi</taxon>
        <taxon>Dikarya</taxon>
        <taxon>Basidiomycota</taxon>
        <taxon>Ustilaginomycotina</taxon>
        <taxon>Exobasidiomycetes</taxon>
        <taxon>Georgefischeriales</taxon>
        <taxon>Tilletiariaceae</taxon>
        <taxon>Tilletiaria</taxon>
    </lineage>
</organism>
<accession>A0A066VX24</accession>
<dbReference type="EMBL" id="JMSN01000062">
    <property type="protein sequence ID" value="KDN43329.1"/>
    <property type="molecule type" value="Genomic_DNA"/>
</dbReference>
<dbReference type="InParanoid" id="A0A066VX24"/>
<proteinExistence type="predicted"/>
<gene>
    <name evidence="1" type="ORF">K437DRAFT_153543</name>
</gene>
<dbReference type="GeneID" id="25261667"/>